<protein>
    <submittedName>
        <fullName evidence="3">Hydrolase of the alpha/beta-hydrolase fold protein</fullName>
    </submittedName>
</protein>
<dbReference type="GO" id="GO:0016787">
    <property type="term" value="F:hydrolase activity"/>
    <property type="evidence" value="ECO:0007669"/>
    <property type="project" value="UniProtKB-KW"/>
</dbReference>
<dbReference type="PANTHER" id="PTHR13136">
    <property type="entry name" value="TESTIS DEVELOPMENT PROTEIN PRTD"/>
    <property type="match status" value="1"/>
</dbReference>
<dbReference type="HOGENOM" id="CLU_072792_1_2_6"/>
<dbReference type="Gene3D" id="3.40.50.1820">
    <property type="entry name" value="alpha/beta hydrolase"/>
    <property type="match status" value="1"/>
</dbReference>
<accession>A0A0B4XKE7</accession>
<dbReference type="PANTHER" id="PTHR13136:SF11">
    <property type="entry name" value="TESTIS-EXPRESSED PROTEIN 30"/>
    <property type="match status" value="1"/>
</dbReference>
<dbReference type="InterPro" id="IPR029058">
    <property type="entry name" value="AB_hydrolase_fold"/>
</dbReference>
<evidence type="ECO:0000259" key="2">
    <source>
        <dbReference type="Pfam" id="PF20408"/>
    </source>
</evidence>
<feature type="domain" description="KANL3/Tex30 alpha/beta hydrolase-like" evidence="2">
    <location>
        <begin position="1"/>
        <end position="188"/>
    </location>
</feature>
<dbReference type="KEGG" id="apac:S7S_11710"/>
<dbReference type="STRING" id="391936.S7S_11710"/>
<keyword evidence="1" id="KW-0472">Membrane</keyword>
<keyword evidence="1" id="KW-0812">Transmembrane</keyword>
<feature type="transmembrane region" description="Helical" evidence="1">
    <location>
        <begin position="15"/>
        <end position="33"/>
    </location>
</feature>
<dbReference type="SUPFAM" id="SSF53474">
    <property type="entry name" value="alpha/beta-Hydrolases"/>
    <property type="match status" value="1"/>
</dbReference>
<organism evidence="3 4">
    <name type="scientific">Isoalcanivorax pacificus W11-5</name>
    <dbReference type="NCBI Taxonomy" id="391936"/>
    <lineage>
        <taxon>Bacteria</taxon>
        <taxon>Pseudomonadati</taxon>
        <taxon>Pseudomonadota</taxon>
        <taxon>Gammaproteobacteria</taxon>
        <taxon>Oceanospirillales</taxon>
        <taxon>Alcanivoracaceae</taxon>
        <taxon>Isoalcanivorax</taxon>
    </lineage>
</organism>
<dbReference type="InterPro" id="IPR046879">
    <property type="entry name" value="KANL3/Tex30_Abhydrolase"/>
</dbReference>
<gene>
    <name evidence="3" type="ORF">S7S_11710</name>
</gene>
<dbReference type="EMBL" id="CP004387">
    <property type="protein sequence ID" value="AJD48754.1"/>
    <property type="molecule type" value="Genomic_DNA"/>
</dbReference>
<sequence length="193" mass="20388">MLFAHGAGAPMDSDFMTAMSTALVVHGIAVARFEFPYMARRRAGGGKRPPDRQPVLLAAFHDALRAMPDSARCFIGGKSMGGRMASLLAAEGANVPGVVCFGYPFHPPGKLATTRTAHLPGLPVPMLVCQGVRDPFGTQEQVAGYLLGQNVSLHWVPDGDHDLKPRKASGLTHRENIAAAAAAASAFMVRASR</sequence>
<dbReference type="InterPro" id="IPR026555">
    <property type="entry name" value="NSL3/Tex30"/>
</dbReference>
<evidence type="ECO:0000313" key="4">
    <source>
        <dbReference type="Proteomes" id="UP000006764"/>
    </source>
</evidence>
<name>A0A0B4XKE7_9GAMM</name>
<keyword evidence="3" id="KW-0378">Hydrolase</keyword>
<dbReference type="Pfam" id="PF20408">
    <property type="entry name" value="Abhydrolase_11"/>
    <property type="match status" value="1"/>
</dbReference>
<dbReference type="Proteomes" id="UP000006764">
    <property type="component" value="Chromosome"/>
</dbReference>
<dbReference type="OrthoDB" id="652634at2"/>
<reference evidence="3 4" key="1">
    <citation type="journal article" date="2012" name="J. Bacteriol.">
        <title>Genome sequence of an alkane-degrading bacterium, Alcanivorax pacificus type strain W11-5, isolated from deep sea sediment.</title>
        <authorList>
            <person name="Lai Q."/>
            <person name="Shao Z."/>
        </authorList>
    </citation>
    <scope>NUCLEOTIDE SEQUENCE [LARGE SCALE GENOMIC DNA]</scope>
    <source>
        <strain evidence="3 4">W11-5</strain>
    </source>
</reference>
<evidence type="ECO:0000313" key="3">
    <source>
        <dbReference type="EMBL" id="AJD48754.1"/>
    </source>
</evidence>
<dbReference type="AlphaFoldDB" id="A0A0B4XKE7"/>
<keyword evidence="4" id="KW-1185">Reference proteome</keyword>
<proteinExistence type="predicted"/>
<keyword evidence="1" id="KW-1133">Transmembrane helix</keyword>
<evidence type="ECO:0000256" key="1">
    <source>
        <dbReference type="SAM" id="Phobius"/>
    </source>
</evidence>